<gene>
    <name evidence="1" type="ORF">LCGC14_1868280</name>
</gene>
<dbReference type="PANTHER" id="PTHR30037:SF4">
    <property type="entry name" value="DNA-3-METHYLADENINE GLYCOSYLASE I"/>
    <property type="match status" value="1"/>
</dbReference>
<protein>
    <recommendedName>
        <fullName evidence="2">DNA-3-methyladenine glycosylase I</fullName>
    </recommendedName>
</protein>
<evidence type="ECO:0008006" key="2">
    <source>
        <dbReference type="Google" id="ProtNLM"/>
    </source>
</evidence>
<organism evidence="1">
    <name type="scientific">marine sediment metagenome</name>
    <dbReference type="NCBI Taxonomy" id="412755"/>
    <lineage>
        <taxon>unclassified sequences</taxon>
        <taxon>metagenomes</taxon>
        <taxon>ecological metagenomes</taxon>
    </lineage>
</organism>
<proteinExistence type="predicted"/>
<dbReference type="AlphaFoldDB" id="A0A0F9G5N4"/>
<dbReference type="PANTHER" id="PTHR30037">
    <property type="entry name" value="DNA-3-METHYLADENINE GLYCOSYLASE 1"/>
    <property type="match status" value="1"/>
</dbReference>
<dbReference type="GO" id="GO:0008725">
    <property type="term" value="F:DNA-3-methyladenine glycosylase activity"/>
    <property type="evidence" value="ECO:0007669"/>
    <property type="project" value="InterPro"/>
</dbReference>
<dbReference type="Pfam" id="PF03352">
    <property type="entry name" value="Adenine_glyco"/>
    <property type="match status" value="1"/>
</dbReference>
<sequence>MQPEKSLDRLKRCWWLEESDTLMTEYHDNEWGIPLHDDRRLFEVLILDGAQAGLSWRTILNKRENYRKAFDDFDVKKVAAYGVKKTQALLHDKGIVRNKLKIASAVRNAKVFMDIQKEFGSFDVYIWKFVSGKPIQNKWKRMSDLPAHTELSDTISKDLKRRGMNFVGSTIIYAIMQTIGIVNDHREGCFKYNKL</sequence>
<dbReference type="EMBL" id="LAZR01019020">
    <property type="protein sequence ID" value="KKL94079.1"/>
    <property type="molecule type" value="Genomic_DNA"/>
</dbReference>
<evidence type="ECO:0000313" key="1">
    <source>
        <dbReference type="EMBL" id="KKL94079.1"/>
    </source>
</evidence>
<dbReference type="GO" id="GO:0006284">
    <property type="term" value="P:base-excision repair"/>
    <property type="evidence" value="ECO:0007669"/>
    <property type="project" value="InterPro"/>
</dbReference>
<dbReference type="SUPFAM" id="SSF48150">
    <property type="entry name" value="DNA-glycosylase"/>
    <property type="match status" value="1"/>
</dbReference>
<dbReference type="InterPro" id="IPR011257">
    <property type="entry name" value="DNA_glycosylase"/>
</dbReference>
<name>A0A0F9G5N4_9ZZZZ</name>
<comment type="caution">
    <text evidence="1">The sequence shown here is derived from an EMBL/GenBank/DDBJ whole genome shotgun (WGS) entry which is preliminary data.</text>
</comment>
<accession>A0A0F9G5N4</accession>
<dbReference type="InterPro" id="IPR005019">
    <property type="entry name" value="Adenine_glyco"/>
</dbReference>
<dbReference type="Gene3D" id="1.10.340.30">
    <property type="entry name" value="Hypothetical protein, domain 2"/>
    <property type="match status" value="1"/>
</dbReference>
<dbReference type="InterPro" id="IPR052891">
    <property type="entry name" value="DNA-3mA_glycosylase"/>
</dbReference>
<reference evidence="1" key="1">
    <citation type="journal article" date="2015" name="Nature">
        <title>Complex archaea that bridge the gap between prokaryotes and eukaryotes.</title>
        <authorList>
            <person name="Spang A."/>
            <person name="Saw J.H."/>
            <person name="Jorgensen S.L."/>
            <person name="Zaremba-Niedzwiedzka K."/>
            <person name="Martijn J."/>
            <person name="Lind A.E."/>
            <person name="van Eijk R."/>
            <person name="Schleper C."/>
            <person name="Guy L."/>
            <person name="Ettema T.J."/>
        </authorList>
    </citation>
    <scope>NUCLEOTIDE SEQUENCE</scope>
</reference>